<dbReference type="EMBL" id="MG596800">
    <property type="protein sequence ID" value="AUM59771.2"/>
    <property type="molecule type" value="Genomic_DNA"/>
</dbReference>
<sequence length="159" mass="18165">MSKAERKLVGMSVDLHGELSRLSEVERLPMTTLIQAMLDRSGDIDWEPIRTEYKRNRLTWPNMRRRIEEYQAANPEITDAELQSLTGFSIIQVETITYTAHKRALAALIKNPGLSSAELAKKSNTTLKFAKRIWDQAHGEHKVTKSEEFLWDTPGPVIC</sequence>
<dbReference type="Proteomes" id="UP000240618">
    <property type="component" value="Segment"/>
</dbReference>
<reference evidence="1 2" key="1">
    <citation type="journal article" date="2018" name="Arch. Virol.">
        <title>Genome sequence of the novel virulent bacteriophage PMBT14 with lytic activity against Pseudomonas fluorescens DSM 50090(R).</title>
        <authorList>
            <person name="Koberg S."/>
            <person name="Gieschler S."/>
            <person name="Brinks E."/>
            <person name="Wenning M."/>
            <person name="Neve H."/>
            <person name="Franz C.M."/>
        </authorList>
    </citation>
    <scope>NUCLEOTIDE SEQUENCE [LARGE SCALE GENOMIC DNA]</scope>
</reference>
<evidence type="ECO:0000313" key="1">
    <source>
        <dbReference type="EMBL" id="AUM59771.2"/>
    </source>
</evidence>
<proteinExistence type="predicted"/>
<organism evidence="1 2">
    <name type="scientific">Pseudomonas phage PMBT14</name>
    <dbReference type="NCBI Taxonomy" id="2059855"/>
    <lineage>
        <taxon>Viruses</taxon>
        <taxon>Duplodnaviria</taxon>
        <taxon>Heunggongvirae</taxon>
        <taxon>Uroviricota</taxon>
        <taxon>Caudoviricetes</taxon>
        <taxon>Knuthellervirus</taxon>
        <taxon>Knuthellervirus PMBT14</taxon>
    </lineage>
</organism>
<keyword evidence="2" id="KW-1185">Reference proteome</keyword>
<dbReference type="KEGG" id="vg:55606476"/>
<name>A0A2I6PI83_9CAUD</name>
<protein>
    <submittedName>
        <fullName evidence="1">FhuF-like transporter</fullName>
    </submittedName>
</protein>
<evidence type="ECO:0000313" key="2">
    <source>
        <dbReference type="Proteomes" id="UP000240618"/>
    </source>
</evidence>
<accession>A0A2I6PI83</accession>
<dbReference type="GeneID" id="55606476"/>
<dbReference type="RefSeq" id="YP_009836237.1">
    <property type="nucleotide sequence ID" value="NC_048687.1"/>
</dbReference>